<reference evidence="2 3" key="1">
    <citation type="submission" date="2016-10" db="EMBL/GenBank/DDBJ databases">
        <authorList>
            <person name="de Groot N.N."/>
        </authorList>
    </citation>
    <scope>NUCLEOTIDE SEQUENCE [LARGE SCALE GENOMIC DNA]</scope>
    <source>
        <strain evidence="2 3">DSM 6059</strain>
    </source>
</reference>
<evidence type="ECO:0000313" key="3">
    <source>
        <dbReference type="Proteomes" id="UP000198862"/>
    </source>
</evidence>
<dbReference type="RefSeq" id="WP_091979021.1">
    <property type="nucleotide sequence ID" value="NZ_FOLO01000001.1"/>
</dbReference>
<dbReference type="EMBL" id="FOLO01000001">
    <property type="protein sequence ID" value="SFB82630.1"/>
    <property type="molecule type" value="Genomic_DNA"/>
</dbReference>
<dbReference type="PANTHER" id="PTHR43346:SF1">
    <property type="entry name" value="QUERCETIN 2,3-DIOXYGENASE-RELATED"/>
    <property type="match status" value="1"/>
</dbReference>
<dbReference type="SUPFAM" id="SSF51182">
    <property type="entry name" value="RmlC-like cupins"/>
    <property type="match status" value="1"/>
</dbReference>
<organism evidence="2 3">
    <name type="scientific">Pseudoalteromonas denitrificans DSM 6059</name>
    <dbReference type="NCBI Taxonomy" id="1123010"/>
    <lineage>
        <taxon>Bacteria</taxon>
        <taxon>Pseudomonadati</taxon>
        <taxon>Pseudomonadota</taxon>
        <taxon>Gammaproteobacteria</taxon>
        <taxon>Alteromonadales</taxon>
        <taxon>Pseudoalteromonadaceae</taxon>
        <taxon>Pseudoalteromonas</taxon>
    </lineage>
</organism>
<dbReference type="InterPro" id="IPR013096">
    <property type="entry name" value="Cupin_2"/>
</dbReference>
<dbReference type="Pfam" id="PF07883">
    <property type="entry name" value="Cupin_2"/>
    <property type="match status" value="1"/>
</dbReference>
<protein>
    <submittedName>
        <fullName evidence="2">Cupin domain-containing protein</fullName>
    </submittedName>
</protein>
<dbReference type="InterPro" id="IPR011051">
    <property type="entry name" value="RmlC_Cupin_sf"/>
</dbReference>
<dbReference type="PANTHER" id="PTHR43346">
    <property type="entry name" value="LIGAND BINDING DOMAIN PROTEIN, PUTATIVE (AFU_ORTHOLOGUE AFUA_6G14370)-RELATED"/>
    <property type="match status" value="1"/>
</dbReference>
<dbReference type="InterPro" id="IPR014710">
    <property type="entry name" value="RmlC-like_jellyroll"/>
</dbReference>
<dbReference type="InterPro" id="IPR052538">
    <property type="entry name" value="Flavonoid_dioxygenase-like"/>
</dbReference>
<gene>
    <name evidence="2" type="ORF">SAMN02745724_00242</name>
</gene>
<dbReference type="OrthoDB" id="6291529at2"/>
<name>A0A1I1ECC7_9GAMM</name>
<dbReference type="AlphaFoldDB" id="A0A1I1ECC7"/>
<proteinExistence type="predicted"/>
<evidence type="ECO:0000313" key="2">
    <source>
        <dbReference type="EMBL" id="SFB82630.1"/>
    </source>
</evidence>
<evidence type="ECO:0000259" key="1">
    <source>
        <dbReference type="Pfam" id="PF07883"/>
    </source>
</evidence>
<dbReference type="Proteomes" id="UP000198862">
    <property type="component" value="Unassembled WGS sequence"/>
</dbReference>
<accession>A0A1I1ECC7</accession>
<keyword evidence="3" id="KW-1185">Reference proteome</keyword>
<dbReference type="STRING" id="1123010.SAMN02745724_00242"/>
<feature type="domain" description="Cupin type-2" evidence="1">
    <location>
        <begin position="49"/>
        <end position="110"/>
    </location>
</feature>
<sequence length="124" mass="13833">MTLMFICAAMGASIMNLETIVSQSDKDKLSITPLGSDIHASEYLISIAEQVPLHIHKYHTEIIYVIDGEGDMTINDKVKKVKKGDYIRVPENTIHGVKVTSLKPLKVLSVQTPEYKGQDKHLVE</sequence>
<dbReference type="Gene3D" id="2.60.120.10">
    <property type="entry name" value="Jelly Rolls"/>
    <property type="match status" value="1"/>
</dbReference>